<evidence type="ECO:0000313" key="2">
    <source>
        <dbReference type="EMBL" id="CUP89572.1"/>
    </source>
</evidence>
<dbReference type="Pfam" id="PF00929">
    <property type="entry name" value="RNase_T"/>
    <property type="match status" value="1"/>
</dbReference>
<proteinExistence type="predicted"/>
<dbReference type="SUPFAM" id="SSF53098">
    <property type="entry name" value="Ribonuclease H-like"/>
    <property type="match status" value="1"/>
</dbReference>
<dbReference type="GO" id="GO:0004527">
    <property type="term" value="F:exonuclease activity"/>
    <property type="evidence" value="ECO:0007669"/>
    <property type="project" value="UniProtKB-ARBA"/>
</dbReference>
<dbReference type="GO" id="GO:0003676">
    <property type="term" value="F:nucleic acid binding"/>
    <property type="evidence" value="ECO:0007669"/>
    <property type="project" value="InterPro"/>
</dbReference>
<gene>
    <name evidence="2" type="ORF">ERS852526_02240</name>
</gene>
<dbReference type="AlphaFoldDB" id="A0A174RVX8"/>
<dbReference type="Proteomes" id="UP000095485">
    <property type="component" value="Unassembled WGS sequence"/>
</dbReference>
<dbReference type="OrthoDB" id="1755499at2"/>
<dbReference type="InterPro" id="IPR013520">
    <property type="entry name" value="Ribonucl_H"/>
</dbReference>
<name>A0A174RVX8_9FIRM</name>
<feature type="domain" description="Exonuclease" evidence="1">
    <location>
        <begin position="39"/>
        <end position="201"/>
    </location>
</feature>
<sequence length="311" mass="35727">MAKIRKKPKKSINKNINKKSFTQSTPNIAEKLDNEMVAFLDTEFLTSQIKGGPPAKLVSVGFVVCGKNFEEVTRFHSYIYAEDKLHDRFQEMTGIERKDLLSAPDYELVMEEVAEQLEAWEVSKIYVWGPDKYVIQRDLLEYRKDISKRTRKIVNRILRMIKDIEGTYSAKLDLQSAGIGSLKIICGLGTEVSHNALDDAVDLKNIISHIDLKGCSEHMLQIMKKYTSEKEVYYRLRRFREKWDDVSEGIQEKSLSLLKELGKVDTVEARALRDDLLVMCTGEAMAFPTLEEYIQKENAKTGKVICDKNDK</sequence>
<dbReference type="InterPro" id="IPR036397">
    <property type="entry name" value="RNaseH_sf"/>
</dbReference>
<dbReference type="InterPro" id="IPR012337">
    <property type="entry name" value="RNaseH-like_sf"/>
</dbReference>
<evidence type="ECO:0000259" key="1">
    <source>
        <dbReference type="Pfam" id="PF00929"/>
    </source>
</evidence>
<dbReference type="GeneID" id="96229522"/>
<protein>
    <submittedName>
        <fullName evidence="2">DNA polymerase III subunit epsilon</fullName>
    </submittedName>
</protein>
<accession>A0A174RVX8</accession>
<dbReference type="Gene3D" id="3.30.420.10">
    <property type="entry name" value="Ribonuclease H-like superfamily/Ribonuclease H"/>
    <property type="match status" value="1"/>
</dbReference>
<dbReference type="STRING" id="88431.ERS852423_02448"/>
<evidence type="ECO:0000313" key="3">
    <source>
        <dbReference type="Proteomes" id="UP000095485"/>
    </source>
</evidence>
<dbReference type="EMBL" id="CZAY01000017">
    <property type="protein sequence ID" value="CUP89572.1"/>
    <property type="molecule type" value="Genomic_DNA"/>
</dbReference>
<dbReference type="RefSeq" id="WP_055283852.1">
    <property type="nucleotide sequence ID" value="NZ_CZAY01000017.1"/>
</dbReference>
<reference evidence="2 3" key="1">
    <citation type="submission" date="2015-09" db="EMBL/GenBank/DDBJ databases">
        <authorList>
            <consortium name="Pathogen Informatics"/>
        </authorList>
    </citation>
    <scope>NUCLEOTIDE SEQUENCE [LARGE SCALE GENOMIC DNA]</scope>
    <source>
        <strain evidence="2 3">2789STDY5834914</strain>
    </source>
</reference>
<organism evidence="2 3">
    <name type="scientific">Dorea longicatena</name>
    <dbReference type="NCBI Taxonomy" id="88431"/>
    <lineage>
        <taxon>Bacteria</taxon>
        <taxon>Bacillati</taxon>
        <taxon>Bacillota</taxon>
        <taxon>Clostridia</taxon>
        <taxon>Lachnospirales</taxon>
        <taxon>Lachnospiraceae</taxon>
        <taxon>Dorea</taxon>
    </lineage>
</organism>